<feature type="transmembrane region" description="Helical" evidence="6">
    <location>
        <begin position="48"/>
        <end position="70"/>
    </location>
</feature>
<feature type="transmembrane region" description="Helical" evidence="6">
    <location>
        <begin position="327"/>
        <end position="348"/>
    </location>
</feature>
<accession>A0ABP9J4E5</accession>
<comment type="subcellular location">
    <subcellularLocation>
        <location evidence="1">Membrane</location>
        <topology evidence="1">Multi-pass membrane protein</topology>
    </subcellularLocation>
</comment>
<feature type="transmembrane region" description="Helical" evidence="6">
    <location>
        <begin position="250"/>
        <end position="267"/>
    </location>
</feature>
<dbReference type="Pfam" id="PF07158">
    <property type="entry name" value="MatC_N"/>
    <property type="match status" value="1"/>
</dbReference>
<dbReference type="Pfam" id="PF03600">
    <property type="entry name" value="CitMHS"/>
    <property type="match status" value="1"/>
</dbReference>
<feature type="transmembrane region" description="Helical" evidence="6">
    <location>
        <begin position="176"/>
        <end position="195"/>
    </location>
</feature>
<dbReference type="InterPro" id="IPR009827">
    <property type="entry name" value="MatC_N"/>
</dbReference>
<evidence type="ECO:0000259" key="7">
    <source>
        <dbReference type="Pfam" id="PF03600"/>
    </source>
</evidence>
<sequence>MGPEWVSIIALVALFVIGTLLPINMGALAYVAAWLVGVYSLGLSEKEILAGVSGDLVLTLIGVTYLFAIAKNNGTVDLIVRSAVRAVGGRVALIPWVMFFVTALLTAIGAASPAACAIIGPIALGFAGRYKINPLLMGMFVVHGAQGGGFSPISIYGTITNSVMKDNGLPSSEMTVFIASLAVNLVMAGILFVVLGGRRLMNLRADDVDGPLDGESLTDDLHRGGVGVATRGTGTMTLGRTQALGVKRDQVLTLVAFTLVAVVALAFDKNIGFVSITAAVVLAMLSPTQHKDAVKQVAWPTVLLVAGVSTYAAVLTEAKAPEFVGNWAAGLGAVVIGALVLCYVGGVVSAFASSTALLPVIIPIAVPLISNGGIGAATFVAALAISSTIVDVSPFSTNGALMLANRPDSISEPVYYKQILTYSVIVVLAGPLLVWAALILPGW</sequence>
<keyword evidence="10" id="KW-1185">Reference proteome</keyword>
<evidence type="ECO:0000313" key="9">
    <source>
        <dbReference type="EMBL" id="GAA5019152.1"/>
    </source>
</evidence>
<evidence type="ECO:0000256" key="3">
    <source>
        <dbReference type="ARBA" id="ARBA00022692"/>
    </source>
</evidence>
<dbReference type="RefSeq" id="WP_345506002.1">
    <property type="nucleotide sequence ID" value="NZ_BAABIW010000006.1"/>
</dbReference>
<evidence type="ECO:0000256" key="6">
    <source>
        <dbReference type="SAM" id="Phobius"/>
    </source>
</evidence>
<name>A0ABP9J4E5_9MICO</name>
<dbReference type="Proteomes" id="UP001500427">
    <property type="component" value="Unassembled WGS sequence"/>
</dbReference>
<keyword evidence="5 6" id="KW-0472">Membrane</keyword>
<gene>
    <name evidence="9" type="ORF">GCM10023258_06550</name>
</gene>
<evidence type="ECO:0000256" key="4">
    <source>
        <dbReference type="ARBA" id="ARBA00022989"/>
    </source>
</evidence>
<evidence type="ECO:0000313" key="10">
    <source>
        <dbReference type="Proteomes" id="UP001500427"/>
    </source>
</evidence>
<feature type="transmembrane region" description="Helical" evidence="6">
    <location>
        <begin position="297"/>
        <end position="315"/>
    </location>
</feature>
<feature type="transmembrane region" description="Helical" evidence="6">
    <location>
        <begin position="419"/>
        <end position="440"/>
    </location>
</feature>
<evidence type="ECO:0000259" key="8">
    <source>
        <dbReference type="Pfam" id="PF07158"/>
    </source>
</evidence>
<dbReference type="EMBL" id="BAABIW010000006">
    <property type="protein sequence ID" value="GAA5019152.1"/>
    <property type="molecule type" value="Genomic_DNA"/>
</dbReference>
<feature type="transmembrane region" description="Helical" evidence="6">
    <location>
        <begin position="6"/>
        <end position="36"/>
    </location>
</feature>
<evidence type="ECO:0000256" key="2">
    <source>
        <dbReference type="ARBA" id="ARBA00022448"/>
    </source>
</evidence>
<keyword evidence="3 6" id="KW-0812">Transmembrane</keyword>
<reference evidence="10" key="1">
    <citation type="journal article" date="2019" name="Int. J. Syst. Evol. Microbiol.">
        <title>The Global Catalogue of Microorganisms (GCM) 10K type strain sequencing project: providing services to taxonomists for standard genome sequencing and annotation.</title>
        <authorList>
            <consortium name="The Broad Institute Genomics Platform"/>
            <consortium name="The Broad Institute Genome Sequencing Center for Infectious Disease"/>
            <person name="Wu L."/>
            <person name="Ma J."/>
        </authorList>
    </citation>
    <scope>NUCLEOTIDE SEQUENCE [LARGE SCALE GENOMIC DNA]</scope>
    <source>
        <strain evidence="10">JCM 17687</strain>
    </source>
</reference>
<keyword evidence="2" id="KW-0813">Transport</keyword>
<dbReference type="InterPro" id="IPR004680">
    <property type="entry name" value="Cit_transptr-like_dom"/>
</dbReference>
<feature type="domain" description="Dicarboxylate carrier MatC N-terminal" evidence="8">
    <location>
        <begin position="1"/>
        <end position="149"/>
    </location>
</feature>
<protein>
    <submittedName>
        <fullName evidence="9">SLC13 family permease</fullName>
    </submittedName>
</protein>
<organism evidence="9 10">
    <name type="scientific">Terrabacter aeriphilus</name>
    <dbReference type="NCBI Taxonomy" id="515662"/>
    <lineage>
        <taxon>Bacteria</taxon>
        <taxon>Bacillati</taxon>
        <taxon>Actinomycetota</taxon>
        <taxon>Actinomycetes</taxon>
        <taxon>Micrococcales</taxon>
        <taxon>Intrasporangiaceae</taxon>
        <taxon>Terrabacter</taxon>
    </lineage>
</organism>
<feature type="transmembrane region" description="Helical" evidence="6">
    <location>
        <begin position="90"/>
        <end position="123"/>
    </location>
</feature>
<feature type="transmembrane region" description="Helical" evidence="6">
    <location>
        <begin position="360"/>
        <end position="385"/>
    </location>
</feature>
<evidence type="ECO:0000256" key="5">
    <source>
        <dbReference type="ARBA" id="ARBA00023136"/>
    </source>
</evidence>
<feature type="transmembrane region" description="Helical" evidence="6">
    <location>
        <begin position="135"/>
        <end position="156"/>
    </location>
</feature>
<feature type="domain" description="Citrate transporter-like" evidence="7">
    <location>
        <begin position="271"/>
        <end position="430"/>
    </location>
</feature>
<keyword evidence="4 6" id="KW-1133">Transmembrane helix</keyword>
<proteinExistence type="predicted"/>
<comment type="caution">
    <text evidence="9">The sequence shown here is derived from an EMBL/GenBank/DDBJ whole genome shotgun (WGS) entry which is preliminary data.</text>
</comment>
<evidence type="ECO:0000256" key="1">
    <source>
        <dbReference type="ARBA" id="ARBA00004141"/>
    </source>
</evidence>